<accession>A0A4C1YDV8</accession>
<organism evidence="2 3">
    <name type="scientific">Eumeta variegata</name>
    <name type="common">Bagworm moth</name>
    <name type="synonym">Eumeta japonica</name>
    <dbReference type="NCBI Taxonomy" id="151549"/>
    <lineage>
        <taxon>Eukaryota</taxon>
        <taxon>Metazoa</taxon>
        <taxon>Ecdysozoa</taxon>
        <taxon>Arthropoda</taxon>
        <taxon>Hexapoda</taxon>
        <taxon>Insecta</taxon>
        <taxon>Pterygota</taxon>
        <taxon>Neoptera</taxon>
        <taxon>Endopterygota</taxon>
        <taxon>Lepidoptera</taxon>
        <taxon>Glossata</taxon>
        <taxon>Ditrysia</taxon>
        <taxon>Tineoidea</taxon>
        <taxon>Psychidae</taxon>
        <taxon>Oiketicinae</taxon>
        <taxon>Eumeta</taxon>
    </lineage>
</organism>
<name>A0A4C1YDV8_EUMVA</name>
<gene>
    <name evidence="2" type="ORF">EVAR_54571_1</name>
</gene>
<keyword evidence="3" id="KW-1185">Reference proteome</keyword>
<evidence type="ECO:0000256" key="1">
    <source>
        <dbReference type="SAM" id="MobiDB-lite"/>
    </source>
</evidence>
<proteinExistence type="predicted"/>
<protein>
    <submittedName>
        <fullName evidence="2">Uncharacterized protein</fullName>
    </submittedName>
</protein>
<dbReference type="Proteomes" id="UP000299102">
    <property type="component" value="Unassembled WGS sequence"/>
</dbReference>
<evidence type="ECO:0000313" key="3">
    <source>
        <dbReference type="Proteomes" id="UP000299102"/>
    </source>
</evidence>
<sequence>MTMPGVVDSPPPMPGASHERNNCSLVLEVIISTTVLVSSPQPTLCWRAGVKVSPDPAVMREARCSGPQAAEGAETPYSKNKTSMTPFERRQDARFWIQFKYDECCHSQ</sequence>
<dbReference type="EMBL" id="BGZK01001199">
    <property type="protein sequence ID" value="GBP74218.1"/>
    <property type="molecule type" value="Genomic_DNA"/>
</dbReference>
<dbReference type="AlphaFoldDB" id="A0A4C1YDV8"/>
<comment type="caution">
    <text evidence="2">The sequence shown here is derived from an EMBL/GenBank/DDBJ whole genome shotgun (WGS) entry which is preliminary data.</text>
</comment>
<reference evidence="2 3" key="1">
    <citation type="journal article" date="2019" name="Commun. Biol.">
        <title>The bagworm genome reveals a unique fibroin gene that provides high tensile strength.</title>
        <authorList>
            <person name="Kono N."/>
            <person name="Nakamura H."/>
            <person name="Ohtoshi R."/>
            <person name="Tomita M."/>
            <person name="Numata K."/>
            <person name="Arakawa K."/>
        </authorList>
    </citation>
    <scope>NUCLEOTIDE SEQUENCE [LARGE SCALE GENOMIC DNA]</scope>
</reference>
<feature type="region of interest" description="Disordered" evidence="1">
    <location>
        <begin position="64"/>
        <end position="85"/>
    </location>
</feature>
<evidence type="ECO:0000313" key="2">
    <source>
        <dbReference type="EMBL" id="GBP74218.1"/>
    </source>
</evidence>